<organism evidence="1 2">
    <name type="scientific">Nonomuraea rubra</name>
    <dbReference type="NCBI Taxonomy" id="46180"/>
    <lineage>
        <taxon>Bacteria</taxon>
        <taxon>Bacillati</taxon>
        <taxon>Actinomycetota</taxon>
        <taxon>Actinomycetes</taxon>
        <taxon>Streptosporangiales</taxon>
        <taxon>Streptosporangiaceae</taxon>
        <taxon>Nonomuraea</taxon>
    </lineage>
</organism>
<name>A0A7X0U648_9ACTN</name>
<dbReference type="Proteomes" id="UP000565579">
    <property type="component" value="Unassembled WGS sequence"/>
</dbReference>
<sequence length="45" mass="4829">MTELECQAVYESGVRCGECACCTAMAAYHLREQAVIGNPSDLHAP</sequence>
<proteinExistence type="predicted"/>
<reference evidence="1 2" key="1">
    <citation type="submission" date="2020-08" db="EMBL/GenBank/DDBJ databases">
        <title>Sequencing the genomes of 1000 actinobacteria strains.</title>
        <authorList>
            <person name="Klenk H.-P."/>
        </authorList>
    </citation>
    <scope>NUCLEOTIDE SEQUENCE [LARGE SCALE GENOMIC DNA]</scope>
    <source>
        <strain evidence="1 2">DSM 43768</strain>
    </source>
</reference>
<comment type="caution">
    <text evidence="1">The sequence shown here is derived from an EMBL/GenBank/DDBJ whole genome shotgun (WGS) entry which is preliminary data.</text>
</comment>
<dbReference type="RefSeq" id="WP_185110717.1">
    <property type="nucleotide sequence ID" value="NZ_BAAAXY010000153.1"/>
</dbReference>
<evidence type="ECO:0000313" key="1">
    <source>
        <dbReference type="EMBL" id="MBB6556244.1"/>
    </source>
</evidence>
<evidence type="ECO:0000313" key="2">
    <source>
        <dbReference type="Proteomes" id="UP000565579"/>
    </source>
</evidence>
<gene>
    <name evidence="1" type="ORF">HD593_011039</name>
</gene>
<dbReference type="AlphaFoldDB" id="A0A7X0U648"/>
<accession>A0A7X0U648</accession>
<dbReference type="EMBL" id="JACHMI010000001">
    <property type="protein sequence ID" value="MBB6556244.1"/>
    <property type="molecule type" value="Genomic_DNA"/>
</dbReference>
<keyword evidence="2" id="KW-1185">Reference proteome</keyword>
<protein>
    <submittedName>
        <fullName evidence="1">Uncharacterized protein</fullName>
    </submittedName>
</protein>